<evidence type="ECO:0000313" key="1">
    <source>
        <dbReference type="EMBL" id="GAA5500398.1"/>
    </source>
</evidence>
<dbReference type="RefSeq" id="WP_353540384.1">
    <property type="nucleotide sequence ID" value="NZ_BAABRN010000001.1"/>
</dbReference>
<organism evidence="1 2">
    <name type="scientific">Deinococcus xinjiangensis</name>
    <dbReference type="NCBI Taxonomy" id="457454"/>
    <lineage>
        <taxon>Bacteria</taxon>
        <taxon>Thermotogati</taxon>
        <taxon>Deinococcota</taxon>
        <taxon>Deinococci</taxon>
        <taxon>Deinococcales</taxon>
        <taxon>Deinococcaceae</taxon>
        <taxon>Deinococcus</taxon>
    </lineage>
</organism>
<keyword evidence="2" id="KW-1185">Reference proteome</keyword>
<sequence>MRRVLFLGETPTEFSAQPRHVPNKKRYRAYYRWNTQRWSWTVDFTATSDEEAIQTARAKLPKRRPKDLVWTVLDKLWCLDEPGTDTGETA</sequence>
<dbReference type="EMBL" id="BAABRN010000001">
    <property type="protein sequence ID" value="GAA5500398.1"/>
    <property type="molecule type" value="Genomic_DNA"/>
</dbReference>
<accession>A0ABP9V531</accession>
<dbReference type="Proteomes" id="UP001458946">
    <property type="component" value="Unassembled WGS sequence"/>
</dbReference>
<evidence type="ECO:0000313" key="2">
    <source>
        <dbReference type="Proteomes" id="UP001458946"/>
    </source>
</evidence>
<proteinExistence type="predicted"/>
<protein>
    <submittedName>
        <fullName evidence="1">Uncharacterized protein</fullName>
    </submittedName>
</protein>
<reference evidence="1 2" key="1">
    <citation type="submission" date="2024-02" db="EMBL/GenBank/DDBJ databases">
        <title>Deinococcus xinjiangensis NBRC 107630.</title>
        <authorList>
            <person name="Ichikawa N."/>
            <person name="Katano-Makiyama Y."/>
            <person name="Hidaka K."/>
        </authorList>
    </citation>
    <scope>NUCLEOTIDE SEQUENCE [LARGE SCALE GENOMIC DNA]</scope>
    <source>
        <strain evidence="1 2">NBRC 107630</strain>
    </source>
</reference>
<comment type="caution">
    <text evidence="1">The sequence shown here is derived from an EMBL/GenBank/DDBJ whole genome shotgun (WGS) entry which is preliminary data.</text>
</comment>
<name>A0ABP9V531_9DEIO</name>
<gene>
    <name evidence="1" type="ORF">Dxin01_00119</name>
</gene>